<keyword evidence="1" id="KW-0812">Transmembrane</keyword>
<accession>A0A917B760</accession>
<proteinExistence type="predicted"/>
<keyword evidence="1" id="KW-0472">Membrane</keyword>
<feature type="transmembrane region" description="Helical" evidence="1">
    <location>
        <begin position="45"/>
        <end position="65"/>
    </location>
</feature>
<dbReference type="AlphaFoldDB" id="A0A917B760"/>
<comment type="caution">
    <text evidence="2">The sequence shown here is derived from an EMBL/GenBank/DDBJ whole genome shotgun (WGS) entry which is preliminary data.</text>
</comment>
<feature type="transmembrane region" description="Helical" evidence="1">
    <location>
        <begin position="6"/>
        <end position="33"/>
    </location>
</feature>
<evidence type="ECO:0000313" key="2">
    <source>
        <dbReference type="EMBL" id="GGF22235.1"/>
    </source>
</evidence>
<name>A0A917B760_HALAA</name>
<reference evidence="2" key="1">
    <citation type="journal article" date="2014" name="Int. J. Syst. Evol. Microbiol.">
        <title>Complete genome sequence of Corynebacterium casei LMG S-19264T (=DSM 44701T), isolated from a smear-ripened cheese.</title>
        <authorList>
            <consortium name="US DOE Joint Genome Institute (JGI-PGF)"/>
            <person name="Walter F."/>
            <person name="Albersmeier A."/>
            <person name="Kalinowski J."/>
            <person name="Ruckert C."/>
        </authorList>
    </citation>
    <scope>NUCLEOTIDE SEQUENCE</scope>
    <source>
        <strain evidence="2">CGMCC 1.12153</strain>
    </source>
</reference>
<organism evidence="2 3">
    <name type="scientific">Halobacillus andaensis</name>
    <dbReference type="NCBI Taxonomy" id="1176239"/>
    <lineage>
        <taxon>Bacteria</taxon>
        <taxon>Bacillati</taxon>
        <taxon>Bacillota</taxon>
        <taxon>Bacilli</taxon>
        <taxon>Bacillales</taxon>
        <taxon>Bacillaceae</taxon>
        <taxon>Halobacillus</taxon>
    </lineage>
</organism>
<protein>
    <submittedName>
        <fullName evidence="2">Uncharacterized protein</fullName>
    </submittedName>
</protein>
<reference evidence="2" key="2">
    <citation type="submission" date="2020-09" db="EMBL/GenBank/DDBJ databases">
        <authorList>
            <person name="Sun Q."/>
            <person name="Zhou Y."/>
        </authorList>
    </citation>
    <scope>NUCLEOTIDE SEQUENCE</scope>
    <source>
        <strain evidence="2">CGMCC 1.12153</strain>
    </source>
</reference>
<gene>
    <name evidence="2" type="ORF">GCM10010954_21330</name>
</gene>
<evidence type="ECO:0000313" key="3">
    <source>
        <dbReference type="Proteomes" id="UP000660110"/>
    </source>
</evidence>
<dbReference type="EMBL" id="BMEL01000002">
    <property type="protein sequence ID" value="GGF22235.1"/>
    <property type="molecule type" value="Genomic_DNA"/>
</dbReference>
<sequence>MEILTGLGIALLAVVGIIILLLVMITLDTGAWWKDLKGFTRKQKVIAFTLLIVVWLALGLFIGTIDIS</sequence>
<keyword evidence="3" id="KW-1185">Reference proteome</keyword>
<evidence type="ECO:0000256" key="1">
    <source>
        <dbReference type="SAM" id="Phobius"/>
    </source>
</evidence>
<dbReference type="RefSeq" id="WP_188377466.1">
    <property type="nucleotide sequence ID" value="NZ_BMEL01000002.1"/>
</dbReference>
<dbReference type="Proteomes" id="UP000660110">
    <property type="component" value="Unassembled WGS sequence"/>
</dbReference>
<keyword evidence="1" id="KW-1133">Transmembrane helix</keyword>